<evidence type="ECO:0000313" key="8">
    <source>
        <dbReference type="EMBL" id="OIN97147.1"/>
    </source>
</evidence>
<sequence length="395" mass="43768">MLKWVEVNLGNIASNMRYIRKTVSKEAKVIAVVKADAYGHGATEVSRIVLKNGADMLGVANIDEAMELRRAGIKVPILLLNWTEPPHLEDVVRNSLAQTIFDLDSARVLSSVAKKMNRTVLVHIKIDTGMGRLGLLAEDAPGFVQKVAILPNLKIEGIFSHLSVAGDERTYSFNQFQKFMSVLNELQKTGIKIPVQHIANSAATLFYPRMHLTAVRPGIIIYGVSPWGLPKVVPPSCFRKKAGGTKVGTLEVKKKCKFLKPGMSFKTKIVFIKEVPKGTSISYGRTFITKRRSLIADIPIGYSHGYNRKLSNKSWVLVKGKRVPLVGRICMDQCLIDVSSVHGIKVGDEVVLFGRQGKEEISAEELASWSGTIGYEVVTTIGRLVKRIYVWKKDK</sequence>
<protein>
    <recommendedName>
        <fullName evidence="4">Alanine racemase</fullName>
        <ecNumber evidence="4">5.1.1.1</ecNumber>
    </recommendedName>
</protein>
<feature type="binding site" evidence="4 6">
    <location>
        <position position="132"/>
    </location>
    <ligand>
        <name>substrate</name>
    </ligand>
</feature>
<evidence type="ECO:0000256" key="1">
    <source>
        <dbReference type="ARBA" id="ARBA00001933"/>
    </source>
</evidence>
<dbReference type="STRING" id="1817893.AUJ66_04185"/>
<dbReference type="GO" id="GO:0030170">
    <property type="term" value="F:pyridoxal phosphate binding"/>
    <property type="evidence" value="ECO:0007669"/>
    <property type="project" value="UniProtKB-UniRule"/>
</dbReference>
<dbReference type="GO" id="GO:0030632">
    <property type="term" value="P:D-alanine biosynthetic process"/>
    <property type="evidence" value="ECO:0007669"/>
    <property type="project" value="UniProtKB-UniRule"/>
</dbReference>
<dbReference type="GO" id="GO:0005829">
    <property type="term" value="C:cytosol"/>
    <property type="evidence" value="ECO:0007669"/>
    <property type="project" value="TreeGrafter"/>
</dbReference>
<dbReference type="PANTHER" id="PTHR30511:SF0">
    <property type="entry name" value="ALANINE RACEMASE, CATABOLIC-RELATED"/>
    <property type="match status" value="1"/>
</dbReference>
<name>A0A1J4SCN3_9BACT</name>
<dbReference type="InterPro" id="IPR001608">
    <property type="entry name" value="Ala_racemase_N"/>
</dbReference>
<dbReference type="NCBIfam" id="TIGR00492">
    <property type="entry name" value="alr"/>
    <property type="match status" value="1"/>
</dbReference>
<dbReference type="Pfam" id="PF00842">
    <property type="entry name" value="Ala_racemase_C"/>
    <property type="match status" value="1"/>
</dbReference>
<dbReference type="PRINTS" id="PR00992">
    <property type="entry name" value="ALARACEMASE"/>
</dbReference>
<gene>
    <name evidence="8" type="ORF">AUJ66_04185</name>
</gene>
<comment type="caution">
    <text evidence="8">The sequence shown here is derived from an EMBL/GenBank/DDBJ whole genome shotgun (WGS) entry which is preliminary data.</text>
</comment>
<evidence type="ECO:0000256" key="4">
    <source>
        <dbReference type="HAMAP-Rule" id="MF_01201"/>
    </source>
</evidence>
<dbReference type="SUPFAM" id="SSF50621">
    <property type="entry name" value="Alanine racemase C-terminal domain-like"/>
    <property type="match status" value="1"/>
</dbReference>
<evidence type="ECO:0000256" key="5">
    <source>
        <dbReference type="PIRSR" id="PIRSR600821-50"/>
    </source>
</evidence>
<evidence type="ECO:0000259" key="7">
    <source>
        <dbReference type="SMART" id="SM01005"/>
    </source>
</evidence>
<dbReference type="InterPro" id="IPR000821">
    <property type="entry name" value="Ala_racemase"/>
</dbReference>
<keyword evidence="3 4" id="KW-0413">Isomerase</keyword>
<dbReference type="AlphaFoldDB" id="A0A1J4SCN3"/>
<dbReference type="PANTHER" id="PTHR30511">
    <property type="entry name" value="ALANINE RACEMASE"/>
    <property type="match status" value="1"/>
</dbReference>
<accession>A0A1J4SCN3</accession>
<dbReference type="HAMAP" id="MF_01201">
    <property type="entry name" value="Ala_racemase"/>
    <property type="match status" value="1"/>
</dbReference>
<evidence type="ECO:0000256" key="2">
    <source>
        <dbReference type="ARBA" id="ARBA00022898"/>
    </source>
</evidence>
<dbReference type="SMART" id="SM01005">
    <property type="entry name" value="Ala_racemase_C"/>
    <property type="match status" value="1"/>
</dbReference>
<dbReference type="FunFam" id="3.20.20.10:FF:000002">
    <property type="entry name" value="Alanine racemase"/>
    <property type="match status" value="1"/>
</dbReference>
<feature type="active site" description="Proton acceptor; specific for D-alanine" evidence="4">
    <location>
        <position position="34"/>
    </location>
</feature>
<dbReference type="EC" id="5.1.1.1" evidence="4"/>
<dbReference type="InterPro" id="IPR011079">
    <property type="entry name" value="Ala_racemase_C"/>
</dbReference>
<dbReference type="Proteomes" id="UP000182278">
    <property type="component" value="Unassembled WGS sequence"/>
</dbReference>
<feature type="modified residue" description="N6-(pyridoxal phosphate)lysine" evidence="4 5">
    <location>
        <position position="34"/>
    </location>
</feature>
<organism evidence="8 9">
    <name type="scientific">Candidatus Desantisbacteria bacterium CG1_02_38_46</name>
    <dbReference type="NCBI Taxonomy" id="1817893"/>
    <lineage>
        <taxon>Bacteria</taxon>
        <taxon>Candidatus Desantisiibacteriota</taxon>
    </lineage>
</organism>
<evidence type="ECO:0000256" key="6">
    <source>
        <dbReference type="PIRSR" id="PIRSR600821-52"/>
    </source>
</evidence>
<feature type="binding site" evidence="4 6">
    <location>
        <position position="331"/>
    </location>
    <ligand>
        <name>substrate</name>
    </ligand>
</feature>
<dbReference type="InterPro" id="IPR029066">
    <property type="entry name" value="PLP-binding_barrel"/>
</dbReference>
<feature type="domain" description="Alanine racemase C-terminal" evidence="7">
    <location>
        <begin position="262"/>
        <end position="390"/>
    </location>
</feature>
<dbReference type="InterPro" id="IPR009006">
    <property type="entry name" value="Ala_racemase/Decarboxylase_C"/>
</dbReference>
<dbReference type="SUPFAM" id="SSF51419">
    <property type="entry name" value="PLP-binding barrel"/>
    <property type="match status" value="1"/>
</dbReference>
<dbReference type="CDD" id="cd00430">
    <property type="entry name" value="PLPDE_III_AR"/>
    <property type="match status" value="1"/>
</dbReference>
<evidence type="ECO:0000256" key="3">
    <source>
        <dbReference type="ARBA" id="ARBA00023235"/>
    </source>
</evidence>
<feature type="active site" description="Proton acceptor; specific for L-alanine" evidence="4">
    <location>
        <position position="283"/>
    </location>
</feature>
<evidence type="ECO:0000313" key="9">
    <source>
        <dbReference type="Proteomes" id="UP000182278"/>
    </source>
</evidence>
<comment type="function">
    <text evidence="4">Catalyzes the interconversion of L-alanine and D-alanine. May also act on other amino acids.</text>
</comment>
<reference evidence="8 9" key="1">
    <citation type="journal article" date="2016" name="Environ. Microbiol.">
        <title>Genomic resolution of a cold subsurface aquifer community provides metabolic insights for novel microbes adapted to high CO concentrations.</title>
        <authorList>
            <person name="Probst A.J."/>
            <person name="Castelle C.J."/>
            <person name="Singh A."/>
            <person name="Brown C.T."/>
            <person name="Anantharaman K."/>
            <person name="Sharon I."/>
            <person name="Hug L.A."/>
            <person name="Burstein D."/>
            <person name="Emerson J.B."/>
            <person name="Thomas B.C."/>
            <person name="Banfield J.F."/>
        </authorList>
    </citation>
    <scope>NUCLEOTIDE SEQUENCE [LARGE SCALE GENOMIC DNA]</scope>
    <source>
        <strain evidence="8">CG1_02_38_46</strain>
    </source>
</reference>
<comment type="similarity">
    <text evidence="4">Belongs to the alanine racemase family.</text>
</comment>
<proteinExistence type="inferred from homology"/>
<dbReference type="GO" id="GO:0009252">
    <property type="term" value="P:peptidoglycan biosynthetic process"/>
    <property type="evidence" value="ECO:0007669"/>
    <property type="project" value="TreeGrafter"/>
</dbReference>
<dbReference type="UniPathway" id="UPA00042">
    <property type="reaction ID" value="UER00497"/>
</dbReference>
<dbReference type="Gene3D" id="2.40.37.10">
    <property type="entry name" value="Lyase, Ornithine Decarboxylase, Chain A, domain 1"/>
    <property type="match status" value="1"/>
</dbReference>
<comment type="pathway">
    <text evidence="4">Amino-acid biosynthesis; D-alanine biosynthesis; D-alanine from L-alanine: step 1/1.</text>
</comment>
<dbReference type="EMBL" id="MNUO01000062">
    <property type="protein sequence ID" value="OIN97147.1"/>
    <property type="molecule type" value="Genomic_DNA"/>
</dbReference>
<dbReference type="GO" id="GO:0008784">
    <property type="term" value="F:alanine racemase activity"/>
    <property type="evidence" value="ECO:0007669"/>
    <property type="project" value="UniProtKB-UniRule"/>
</dbReference>
<dbReference type="PROSITE" id="PS00395">
    <property type="entry name" value="ALANINE_RACEMASE"/>
    <property type="match status" value="1"/>
</dbReference>
<dbReference type="InterPro" id="IPR020622">
    <property type="entry name" value="Ala_racemase_pyridoxalP-BS"/>
</dbReference>
<comment type="cofactor">
    <cofactor evidence="1 4 5">
        <name>pyridoxal 5'-phosphate</name>
        <dbReference type="ChEBI" id="CHEBI:597326"/>
    </cofactor>
</comment>
<comment type="catalytic activity">
    <reaction evidence="4">
        <text>L-alanine = D-alanine</text>
        <dbReference type="Rhea" id="RHEA:20249"/>
        <dbReference type="ChEBI" id="CHEBI:57416"/>
        <dbReference type="ChEBI" id="CHEBI:57972"/>
        <dbReference type="EC" id="5.1.1.1"/>
    </reaction>
</comment>
<dbReference type="Pfam" id="PF01168">
    <property type="entry name" value="Ala_racemase_N"/>
    <property type="match status" value="1"/>
</dbReference>
<keyword evidence="2 4" id="KW-0663">Pyridoxal phosphate</keyword>
<dbReference type="Gene3D" id="3.20.20.10">
    <property type="entry name" value="Alanine racemase"/>
    <property type="match status" value="1"/>
</dbReference>